<keyword evidence="7" id="KW-1185">Reference proteome</keyword>
<comment type="caution">
    <text evidence="6">The sequence shown here is derived from an EMBL/GenBank/DDBJ whole genome shotgun (WGS) entry which is preliminary data.</text>
</comment>
<dbReference type="NCBIfam" id="TIGR00945">
    <property type="entry name" value="tatC"/>
    <property type="match status" value="1"/>
</dbReference>
<dbReference type="HAMAP" id="MF_00902">
    <property type="entry name" value="TatC"/>
    <property type="match status" value="1"/>
</dbReference>
<dbReference type="EMBL" id="JBHRYN010000069">
    <property type="protein sequence ID" value="MFC3703014.1"/>
    <property type="molecule type" value="Genomic_DNA"/>
</dbReference>
<comment type="subcellular location">
    <subcellularLocation>
        <location evidence="5">Cell membrane</location>
        <topology evidence="5">Multi-pass membrane protein</topology>
    </subcellularLocation>
    <subcellularLocation>
        <location evidence="1">Membrane</location>
        <topology evidence="1">Multi-pass membrane protein</topology>
    </subcellularLocation>
</comment>
<feature type="transmembrane region" description="Helical" evidence="5">
    <location>
        <begin position="113"/>
        <end position="143"/>
    </location>
</feature>
<feature type="transmembrane region" description="Helical" evidence="5">
    <location>
        <begin position="80"/>
        <end position="101"/>
    </location>
</feature>
<keyword evidence="5" id="KW-1003">Cell membrane</keyword>
<dbReference type="Proteomes" id="UP001595710">
    <property type="component" value="Unassembled WGS sequence"/>
</dbReference>
<evidence type="ECO:0000256" key="4">
    <source>
        <dbReference type="ARBA" id="ARBA00023136"/>
    </source>
</evidence>
<feature type="transmembrane region" description="Helical" evidence="5">
    <location>
        <begin position="28"/>
        <end position="49"/>
    </location>
</feature>
<keyword evidence="3 5" id="KW-1133">Transmembrane helix</keyword>
<dbReference type="InterPro" id="IPR002033">
    <property type="entry name" value="TatC"/>
</dbReference>
<keyword evidence="5" id="KW-0811">Translocation</keyword>
<dbReference type="PRINTS" id="PR01840">
    <property type="entry name" value="TATCFAMILY"/>
</dbReference>
<keyword evidence="2 5" id="KW-0812">Transmembrane</keyword>
<sequence>MTTPNPNEHAMPLVEHLKELRDRLLKSVLSILILFVGLYFFSGEMYLILVEPLNALIADKENASLIATGVASPFLVPLKLAFVMSALIAMPYILHQVWGFIAPALYKHERKLAIPLFITSVILFYSGVAFVYFVVLPLVFGFFTGTGPEGINIMPDISNVLDFCLKMFFSFGIAFEIPIATFLMVRAGMVSAQSLGEKRPYIFVGCFVIGMLLTPPDVISQSILAIPMYALFELGLLMSRFLPKAVKEEDPK</sequence>
<dbReference type="PANTHER" id="PTHR30371">
    <property type="entry name" value="SEC-INDEPENDENT PROTEIN TRANSLOCASE PROTEIN TATC"/>
    <property type="match status" value="1"/>
</dbReference>
<gene>
    <name evidence="5 6" type="primary">tatC</name>
    <name evidence="6" type="ORF">ACFOND_15390</name>
</gene>
<organism evidence="6 7">
    <name type="scientific">Reinekea marina</name>
    <dbReference type="NCBI Taxonomy" id="1310421"/>
    <lineage>
        <taxon>Bacteria</taxon>
        <taxon>Pseudomonadati</taxon>
        <taxon>Pseudomonadota</taxon>
        <taxon>Gammaproteobacteria</taxon>
        <taxon>Oceanospirillales</taxon>
        <taxon>Saccharospirillaceae</taxon>
        <taxon>Reinekea</taxon>
    </lineage>
</organism>
<dbReference type="Pfam" id="PF00902">
    <property type="entry name" value="TatC"/>
    <property type="match status" value="1"/>
</dbReference>
<evidence type="ECO:0000256" key="3">
    <source>
        <dbReference type="ARBA" id="ARBA00022989"/>
    </source>
</evidence>
<protein>
    <recommendedName>
        <fullName evidence="5">Sec-independent protein translocase protein TatC</fullName>
    </recommendedName>
</protein>
<keyword evidence="4 5" id="KW-0472">Membrane</keyword>
<evidence type="ECO:0000256" key="1">
    <source>
        <dbReference type="ARBA" id="ARBA00004141"/>
    </source>
</evidence>
<keyword evidence="5" id="KW-0813">Transport</keyword>
<dbReference type="PANTHER" id="PTHR30371:SF0">
    <property type="entry name" value="SEC-INDEPENDENT PROTEIN TRANSLOCASE PROTEIN TATC, CHLOROPLASTIC-RELATED"/>
    <property type="match status" value="1"/>
</dbReference>
<comment type="function">
    <text evidence="5">Part of the twin-arginine translocation (Tat) system that transports large folded proteins containing a characteristic twin-arginine motif in their signal peptide across membranes. Together with TatB, TatC is part of a receptor directly interacting with Tat signal peptides.</text>
</comment>
<comment type="subunit">
    <text evidence="5">The Tat system comprises two distinct complexes: a TatABC complex, containing multiple copies of TatA, TatB and TatC subunits, and a separate TatA complex, containing only TatA subunits. Substrates initially bind to the TatABC complex, which probably triggers association of the separate TatA complex to form the active translocon.</text>
</comment>
<proteinExistence type="inferred from homology"/>
<comment type="caution">
    <text evidence="5">Lacks conserved residue(s) required for the propagation of feature annotation.</text>
</comment>
<comment type="similarity">
    <text evidence="5">Belongs to the TatC family.</text>
</comment>
<feature type="transmembrane region" description="Helical" evidence="5">
    <location>
        <begin position="200"/>
        <end position="216"/>
    </location>
</feature>
<accession>A0ABV7WXF0</accession>
<evidence type="ECO:0000313" key="7">
    <source>
        <dbReference type="Proteomes" id="UP001595710"/>
    </source>
</evidence>
<dbReference type="RefSeq" id="WP_290280133.1">
    <property type="nucleotide sequence ID" value="NZ_JAUFQI010000001.1"/>
</dbReference>
<evidence type="ECO:0000256" key="5">
    <source>
        <dbReference type="HAMAP-Rule" id="MF_00902"/>
    </source>
</evidence>
<keyword evidence="5" id="KW-0653">Protein transport</keyword>
<evidence type="ECO:0000256" key="2">
    <source>
        <dbReference type="ARBA" id="ARBA00022692"/>
    </source>
</evidence>
<evidence type="ECO:0000313" key="6">
    <source>
        <dbReference type="EMBL" id="MFC3703014.1"/>
    </source>
</evidence>
<name>A0ABV7WXF0_9GAMM</name>
<feature type="transmembrane region" description="Helical" evidence="5">
    <location>
        <begin position="163"/>
        <end position="188"/>
    </location>
</feature>
<reference evidence="7" key="1">
    <citation type="journal article" date="2019" name="Int. J. Syst. Evol. Microbiol.">
        <title>The Global Catalogue of Microorganisms (GCM) 10K type strain sequencing project: providing services to taxonomists for standard genome sequencing and annotation.</title>
        <authorList>
            <consortium name="The Broad Institute Genomics Platform"/>
            <consortium name="The Broad Institute Genome Sequencing Center for Infectious Disease"/>
            <person name="Wu L."/>
            <person name="Ma J."/>
        </authorList>
    </citation>
    <scope>NUCLEOTIDE SEQUENCE [LARGE SCALE GENOMIC DNA]</scope>
    <source>
        <strain evidence="7">CECT 8288</strain>
    </source>
</reference>